<accession>A0A0E4GV56</accession>
<dbReference type="Proteomes" id="UP000199251">
    <property type="component" value="Unassembled WGS sequence"/>
</dbReference>
<dbReference type="CDD" id="cd00761">
    <property type="entry name" value="Glyco_tranf_GTA_type"/>
    <property type="match status" value="1"/>
</dbReference>
<gene>
    <name evidence="2" type="ORF">BN1232_00786</name>
</gene>
<name>A0A0E4GV56_MYCLN</name>
<dbReference type="GO" id="GO:0016740">
    <property type="term" value="F:transferase activity"/>
    <property type="evidence" value="ECO:0007669"/>
    <property type="project" value="UniProtKB-KW"/>
</dbReference>
<dbReference type="STRING" id="141349.BN1232_00786"/>
<feature type="domain" description="Glycosyltransferase 2-like" evidence="1">
    <location>
        <begin position="16"/>
        <end position="180"/>
    </location>
</feature>
<dbReference type="AlphaFoldDB" id="A0A0E4GV56"/>
<dbReference type="PANTHER" id="PTHR43685">
    <property type="entry name" value="GLYCOSYLTRANSFERASE"/>
    <property type="match status" value="1"/>
</dbReference>
<dbReference type="Gene3D" id="3.90.550.10">
    <property type="entry name" value="Spore Coat Polysaccharide Biosynthesis Protein SpsA, Chain A"/>
    <property type="match status" value="1"/>
</dbReference>
<sequence length="303" mass="35094">MNSSGYDPLPLPSVAIVIPAHNEERFIGRCLHSCINQTSLPDEIIVVNNKSTDNTRAIVHYYQNENPHIKIRLLDQNYVQGLIPTRNAGFDHARSDIIGRIDADSIITNEWVKTLRWRFRDAGVAAATGPVFYYDMPLRRIGFWLDHMVRNTLRRYAKDQRFLYGANMAIRASAWWAIRRLVAPDREDRLHEDIDIALTLFKNGYEIAYDRMMVAGISARRMESSSNDFYRYTTRYLATTKAHDADSHIAYAVMGILLAGYPILRATRFFYRPEDYRSVGWKSIVWLPEIYDDHDELESAPGR</sequence>
<dbReference type="OrthoDB" id="2369748at2"/>
<evidence type="ECO:0000313" key="3">
    <source>
        <dbReference type="Proteomes" id="UP000199251"/>
    </source>
</evidence>
<protein>
    <submittedName>
        <fullName evidence="2">Glycosyl transferase family protein</fullName>
    </submittedName>
</protein>
<organism evidence="2 3">
    <name type="scientific">Mycobacterium lentiflavum</name>
    <dbReference type="NCBI Taxonomy" id="141349"/>
    <lineage>
        <taxon>Bacteria</taxon>
        <taxon>Bacillati</taxon>
        <taxon>Actinomycetota</taxon>
        <taxon>Actinomycetes</taxon>
        <taxon>Mycobacteriales</taxon>
        <taxon>Mycobacteriaceae</taxon>
        <taxon>Mycobacterium</taxon>
        <taxon>Mycobacterium simiae complex</taxon>
    </lineage>
</organism>
<dbReference type="EMBL" id="CTEE01000001">
    <property type="protein sequence ID" value="CQD04847.1"/>
    <property type="molecule type" value="Genomic_DNA"/>
</dbReference>
<dbReference type="SUPFAM" id="SSF53448">
    <property type="entry name" value="Nucleotide-diphospho-sugar transferases"/>
    <property type="match status" value="1"/>
</dbReference>
<reference evidence="2 3" key="1">
    <citation type="submission" date="2015-03" db="EMBL/GenBank/DDBJ databases">
        <authorList>
            <person name="Urmite Genomes"/>
        </authorList>
    </citation>
    <scope>NUCLEOTIDE SEQUENCE [LARGE SCALE GENOMIC DNA]</scope>
    <source>
        <strain evidence="2 3">CSUR P1491</strain>
    </source>
</reference>
<proteinExistence type="predicted"/>
<dbReference type="InterPro" id="IPR029044">
    <property type="entry name" value="Nucleotide-diphossugar_trans"/>
</dbReference>
<keyword evidence="2" id="KW-0808">Transferase</keyword>
<dbReference type="InterPro" id="IPR050834">
    <property type="entry name" value="Glycosyltransf_2"/>
</dbReference>
<dbReference type="Pfam" id="PF00535">
    <property type="entry name" value="Glycos_transf_2"/>
    <property type="match status" value="1"/>
</dbReference>
<dbReference type="InterPro" id="IPR001173">
    <property type="entry name" value="Glyco_trans_2-like"/>
</dbReference>
<evidence type="ECO:0000313" key="2">
    <source>
        <dbReference type="EMBL" id="CQD04847.1"/>
    </source>
</evidence>
<evidence type="ECO:0000259" key="1">
    <source>
        <dbReference type="Pfam" id="PF00535"/>
    </source>
</evidence>
<dbReference type="PANTHER" id="PTHR43685:SF2">
    <property type="entry name" value="GLYCOSYLTRANSFERASE 2-LIKE DOMAIN-CONTAINING PROTEIN"/>
    <property type="match status" value="1"/>
</dbReference>